<feature type="signal peptide" evidence="2">
    <location>
        <begin position="1"/>
        <end position="29"/>
    </location>
</feature>
<feature type="chain" id="PRO_5043926730" evidence="2">
    <location>
        <begin position="30"/>
        <end position="364"/>
    </location>
</feature>
<evidence type="ECO:0000256" key="2">
    <source>
        <dbReference type="SAM" id="SignalP"/>
    </source>
</evidence>
<sequence length="364" mass="39280">MTVTMQGLQLHRTKTIFFWLSLLFTAICCRNIDEKLEVVGFIEHSDFTGSNIKVNQTFSGLYVTIVGRSADGKLKTMGSSKLNEEEKFKIFLPQETVKDGVIRKDCYAKVHGASDSSCPLANSEETSVIIFQYKSQKKNTISHSAKLNLSPITCTSKSFWPFQRPKWLPILPPRFKHQTPQAPILTPETQLAPSFSPSDQPVSSLSPPLSQPDDVPPAVSPASDNPLPNTPVPVYKHSSPSPSPIYLPHKHYPPASSAPSILKPKQPSKDLSPAPAPSSDTEASPLPDGPLPSSPSPTGNAGLSPAPIPSFHNLASPPPNEALPSGLSPPPSANNNPRPPHAPRFRIPQPPPIPTITRPSPPDS</sequence>
<reference evidence="3" key="1">
    <citation type="journal article" date="2016" name="Nat. Genet.">
        <title>A high-quality carrot genome assembly provides new insights into carotenoid accumulation and asterid genome evolution.</title>
        <authorList>
            <person name="Iorizzo M."/>
            <person name="Ellison S."/>
            <person name="Senalik D."/>
            <person name="Zeng P."/>
            <person name="Satapoomin P."/>
            <person name="Huang J."/>
            <person name="Bowman M."/>
            <person name="Iovene M."/>
            <person name="Sanseverino W."/>
            <person name="Cavagnaro P."/>
            <person name="Yildiz M."/>
            <person name="Macko-Podgorni A."/>
            <person name="Moranska E."/>
            <person name="Grzebelus E."/>
            <person name="Grzebelus D."/>
            <person name="Ashrafi H."/>
            <person name="Zheng Z."/>
            <person name="Cheng S."/>
            <person name="Spooner D."/>
            <person name="Van Deynze A."/>
            <person name="Simon P."/>
        </authorList>
    </citation>
    <scope>NUCLEOTIDE SEQUENCE</scope>
    <source>
        <tissue evidence="3">Leaf</tissue>
    </source>
</reference>
<reference evidence="3" key="2">
    <citation type="submission" date="2022-03" db="EMBL/GenBank/DDBJ databases">
        <title>Draft title - Genomic analysis of global carrot germplasm unveils the trajectory of domestication and the origin of high carotenoid orange carrot.</title>
        <authorList>
            <person name="Iorizzo M."/>
            <person name="Ellison S."/>
            <person name="Senalik D."/>
            <person name="Macko-Podgorni A."/>
            <person name="Grzebelus D."/>
            <person name="Bostan H."/>
            <person name="Rolling W."/>
            <person name="Curaba J."/>
            <person name="Simon P."/>
        </authorList>
    </citation>
    <scope>NUCLEOTIDE SEQUENCE</scope>
    <source>
        <tissue evidence="3">Leaf</tissue>
    </source>
</reference>
<gene>
    <name evidence="3" type="ORF">DCAR_0103931</name>
</gene>
<dbReference type="OMA" id="YESVAMA"/>
<keyword evidence="2" id="KW-0732">Signal</keyword>
<dbReference type="EMBL" id="CP093343">
    <property type="protein sequence ID" value="WOG84747.1"/>
    <property type="molecule type" value="Genomic_DNA"/>
</dbReference>
<organism evidence="3 4">
    <name type="scientific">Daucus carota subsp. sativus</name>
    <name type="common">Carrot</name>
    <dbReference type="NCBI Taxonomy" id="79200"/>
    <lineage>
        <taxon>Eukaryota</taxon>
        <taxon>Viridiplantae</taxon>
        <taxon>Streptophyta</taxon>
        <taxon>Embryophyta</taxon>
        <taxon>Tracheophyta</taxon>
        <taxon>Spermatophyta</taxon>
        <taxon>Magnoliopsida</taxon>
        <taxon>eudicotyledons</taxon>
        <taxon>Gunneridae</taxon>
        <taxon>Pentapetalae</taxon>
        <taxon>asterids</taxon>
        <taxon>campanulids</taxon>
        <taxon>Apiales</taxon>
        <taxon>Apiaceae</taxon>
        <taxon>Apioideae</taxon>
        <taxon>Scandiceae</taxon>
        <taxon>Daucinae</taxon>
        <taxon>Daucus</taxon>
        <taxon>Daucus sect. Daucus</taxon>
    </lineage>
</organism>
<keyword evidence="4" id="KW-1185">Reference proteome</keyword>
<dbReference type="PANTHER" id="PTHR33935:SF22">
    <property type="entry name" value="OS10G0149400 PROTEIN"/>
    <property type="match status" value="1"/>
</dbReference>
<proteinExistence type="predicted"/>
<name>A0A166IEF7_DAUCS</name>
<accession>A0A166IEF7</accession>
<dbReference type="AlphaFoldDB" id="A0A166IEF7"/>
<dbReference type="Gramene" id="KZN11046">
    <property type="protein sequence ID" value="KZN11046"/>
    <property type="gene ID" value="DCAR_003702"/>
</dbReference>
<dbReference type="Proteomes" id="UP000077755">
    <property type="component" value="Chromosome 1"/>
</dbReference>
<evidence type="ECO:0000256" key="1">
    <source>
        <dbReference type="SAM" id="MobiDB-lite"/>
    </source>
</evidence>
<evidence type="ECO:0000313" key="4">
    <source>
        <dbReference type="Proteomes" id="UP000077755"/>
    </source>
</evidence>
<dbReference type="KEGG" id="dcr:108193295"/>
<feature type="compositionally biased region" description="Low complexity" evidence="1">
    <location>
        <begin position="193"/>
        <end position="213"/>
    </location>
</feature>
<feature type="compositionally biased region" description="Pro residues" evidence="1">
    <location>
        <begin position="316"/>
        <end position="364"/>
    </location>
</feature>
<dbReference type="PANTHER" id="PTHR33935">
    <property type="entry name" value="OS10G0148100 PROTEIN"/>
    <property type="match status" value="1"/>
</dbReference>
<protein>
    <submittedName>
        <fullName evidence="3">Uncharacterized protein</fullName>
    </submittedName>
</protein>
<evidence type="ECO:0000313" key="3">
    <source>
        <dbReference type="EMBL" id="WOG84747.1"/>
    </source>
</evidence>
<feature type="region of interest" description="Disordered" evidence="1">
    <location>
        <begin position="188"/>
        <end position="364"/>
    </location>
</feature>